<keyword evidence="3 5" id="KW-1133">Transmembrane helix</keyword>
<evidence type="ECO:0000256" key="2">
    <source>
        <dbReference type="ARBA" id="ARBA00022692"/>
    </source>
</evidence>
<feature type="domain" description="Translocation and assembly module TamB C-terminal" evidence="6">
    <location>
        <begin position="1385"/>
        <end position="1734"/>
    </location>
</feature>
<feature type="transmembrane region" description="Helical" evidence="5">
    <location>
        <begin position="28"/>
        <end position="51"/>
    </location>
</feature>
<organism evidence="7 8">
    <name type="scientific">Moraxella nasicaprae</name>
    <dbReference type="NCBI Taxonomy" id="2904122"/>
    <lineage>
        <taxon>Bacteria</taxon>
        <taxon>Pseudomonadati</taxon>
        <taxon>Pseudomonadota</taxon>
        <taxon>Gammaproteobacteria</taxon>
        <taxon>Moraxellales</taxon>
        <taxon>Moraxellaceae</taxon>
        <taxon>Moraxella</taxon>
    </lineage>
</organism>
<name>A0ABY6F4T0_9GAMM</name>
<keyword evidence="4 5" id="KW-0472">Membrane</keyword>
<keyword evidence="2 5" id="KW-0812">Transmembrane</keyword>
<reference evidence="7" key="1">
    <citation type="submission" date="2021-12" db="EMBL/GenBank/DDBJ databases">
        <title>taxonomy of Moraxella sp. ZY201224.</title>
        <authorList>
            <person name="Li F."/>
        </authorList>
    </citation>
    <scope>NUCLEOTIDE SEQUENCE</scope>
    <source>
        <strain evidence="7">ZY201224</strain>
    </source>
</reference>
<gene>
    <name evidence="7" type="ORF">LU297_01250</name>
</gene>
<protein>
    <submittedName>
        <fullName evidence="7">Translocation/assembly module TamB domain-containing protein</fullName>
    </submittedName>
</protein>
<evidence type="ECO:0000256" key="3">
    <source>
        <dbReference type="ARBA" id="ARBA00022989"/>
    </source>
</evidence>
<dbReference type="InterPro" id="IPR007452">
    <property type="entry name" value="TamB_C"/>
</dbReference>
<comment type="subcellular location">
    <subcellularLocation>
        <location evidence="1">Membrane</location>
        <topology evidence="1">Single-pass membrane protein</topology>
    </subcellularLocation>
</comment>
<evidence type="ECO:0000313" key="8">
    <source>
        <dbReference type="Proteomes" id="UP001063782"/>
    </source>
</evidence>
<dbReference type="EMBL" id="CP089977">
    <property type="protein sequence ID" value="UXZ05109.1"/>
    <property type="molecule type" value="Genomic_DNA"/>
</dbReference>
<evidence type="ECO:0000313" key="7">
    <source>
        <dbReference type="EMBL" id="UXZ05109.1"/>
    </source>
</evidence>
<evidence type="ECO:0000256" key="4">
    <source>
        <dbReference type="ARBA" id="ARBA00023136"/>
    </source>
</evidence>
<evidence type="ECO:0000256" key="5">
    <source>
        <dbReference type="SAM" id="Phobius"/>
    </source>
</evidence>
<keyword evidence="8" id="KW-1185">Reference proteome</keyword>
<dbReference type="Proteomes" id="UP001063782">
    <property type="component" value="Chromosome"/>
</dbReference>
<dbReference type="Pfam" id="PF04357">
    <property type="entry name" value="TamB"/>
    <property type="match status" value="1"/>
</dbReference>
<dbReference type="RefSeq" id="WP_263076609.1">
    <property type="nucleotide sequence ID" value="NZ_CP089977.1"/>
</dbReference>
<sequence length="1734" mass="190266">MARQDSHQTHHQTDVASPTQNKPKWFIYLIRLLVTALVAMILLVSLLFYMAGTQRGSQFLLDKIVSETGIHLNYQQGNLRDGVWVSDIDIDAGEDITVHVDKAYVQLGWRAIFSRQVHLVNPQINTIKIHNKKAPTGEPFDYATIATPVSLYLDNVSIKHLYYTQKDGTPFEMHNIQGEKVTWTDSKVQVSDTQLDYGDVLDVRQANGWIDLSGDYPLKLDADINILALEKVYFDRLSVKADGTLKRTVGKVASRYNGYEVAGEFVAQGLDEGSPFHASLDFDKVVLPYAEEQHITLSKGKIIADGVVSDIELRIDTDLVGKDIPQGRYRGRGIVRDGGMDIPFLQAHTPSGVLTANGKMQWSDEFELDAHITGDKFKIRQVMPAEYADYQAYLPEYLDGSLSMRYELLNKAGDTKFEFKLRQKDGEHINATLAQQQNQANAPWRIQADWQHLKRHHVPQLDVIDSRAGNVSIRLEEGKTHIQATADIDELHAAPKGHYQLTANIDKGERIHITDLDYQGVMGDLTGVASIDFATTHQPLTWRANLHTKKLLPNAYLGDDKTPIEQLTGRLVATGRMREDKGVMVHEVQLSDGDLSARIKQNNEWHSVHIAGKSEATLHLKNNELQHFSASFVGQTQQSMFPQLDTANLDIRASGNLSKLTIEQGNVVSKHGDIQATGELDLTDGIGWNIKAKLHKFNTSKLLDDQRFAVLMSGDVMSTGVYRNEKLQSASARFNLDASDIHSPASAQTVGVASLDAKGEISWDIKAALNQFNTAKFIDDEHLLAVVSGNVSSRGSFYQDKISELSVDFDGNVINKNLPEGKLKLTATGKNNHFVIDKIEHTGVAGDLQVSGWVDVSKGVAWDIQARLAGFNAGKFVKNLNSQLTGVLNSRGHWQEHNQKIIIDKMDIQGMLNGQPMSAKGLFIAELSLPKDINAYLDNLKKSASKANTRQGILALRGQLDRNARQIQSIIHTIRADNLHIKLGDNQLKMHGNDEQIITSINITDLGQIIDKTRGVIQGGLIIINDGQALPTLYVDMNLSQIRTPSLVVQEAQAIGKIVNLGNEVSQLLVQGSDIIVMGKVIKSARIDFAGTQDNHILTASTKNADIEAQTTVQGSFHQKTMRYSGVLRDSRVSSKFGVLAQKQPTEFSYGLNDNSVQLAAHCWQTGKNIYDGQGVLCLQDTLVLSPNQGNVNLVVQNLDTQIFSAALPGDIQWYSLLNGRAKVQWQQGKTPTVDAVLYSDDGRIGLNQDDTGYVEMPYKQVSFFAKSVPAGLQIHTDVAGVAGVGYADITLNPYQDSKPITGDLMLSQMNLAVLRPFFPSLQTLTGKIDVAGKLGGTLRQPLFHGQANLSDGALAIAGVPMALQNIQAAAQIDGNHALLSGEFDAGQGRGVLTGELDWQKDIQAKMSITGQELEVNKLPIVTAKINPDFEIIVRPMQKYVDIQGVVSIPQAILRPPETTAQIVGESEDVSVLDRRLGGNVDKILAVVEPWSINANIGVDLGNQVEFRGFGAKLPLAGALHLTQVGRGVMQARGVVQVSERTKIDGIGQNLELNYAQIRFNRDLLNPQLSIEGEKQIEGQTIGVRIRGTASSPVITVFNDAGLTEQQAMNALVTGRLSQSADAQITEQGFRSQVTNQLAAAGLSFGLSGTRNLTNQIGQALGLQSLTLDASGSASDTNVNVTGYITPDLYIRYGIGVFNAESSLSMRYQLTRRVFIEATSATENLVDVIYRWKF</sequence>
<proteinExistence type="predicted"/>
<dbReference type="PANTHER" id="PTHR36985:SF1">
    <property type="entry name" value="TRANSLOCATION AND ASSEMBLY MODULE SUBUNIT TAMB"/>
    <property type="match status" value="1"/>
</dbReference>
<dbReference type="PANTHER" id="PTHR36985">
    <property type="entry name" value="TRANSLOCATION AND ASSEMBLY MODULE SUBUNIT TAMB"/>
    <property type="match status" value="1"/>
</dbReference>
<accession>A0ABY6F4T0</accession>
<evidence type="ECO:0000259" key="6">
    <source>
        <dbReference type="Pfam" id="PF04357"/>
    </source>
</evidence>
<evidence type="ECO:0000256" key="1">
    <source>
        <dbReference type="ARBA" id="ARBA00004167"/>
    </source>
</evidence>